<dbReference type="PANTHER" id="PTHR33086">
    <property type="entry name" value="OS05G0468200 PROTEIN-RELATED"/>
    <property type="match status" value="1"/>
</dbReference>
<dbReference type="Pfam" id="PF07762">
    <property type="entry name" value="DUF1618"/>
    <property type="match status" value="1"/>
</dbReference>
<name>A0A835CCS6_9POAL</name>
<organism evidence="2 3">
    <name type="scientific">Digitaria exilis</name>
    <dbReference type="NCBI Taxonomy" id="1010633"/>
    <lineage>
        <taxon>Eukaryota</taxon>
        <taxon>Viridiplantae</taxon>
        <taxon>Streptophyta</taxon>
        <taxon>Embryophyta</taxon>
        <taxon>Tracheophyta</taxon>
        <taxon>Spermatophyta</taxon>
        <taxon>Magnoliopsida</taxon>
        <taxon>Liliopsida</taxon>
        <taxon>Poales</taxon>
        <taxon>Poaceae</taxon>
        <taxon>PACMAD clade</taxon>
        <taxon>Panicoideae</taxon>
        <taxon>Panicodae</taxon>
        <taxon>Paniceae</taxon>
        <taxon>Anthephorinae</taxon>
        <taxon>Digitaria</taxon>
    </lineage>
</organism>
<keyword evidence="3" id="KW-1185">Reference proteome</keyword>
<reference evidence="2" key="1">
    <citation type="submission" date="2020-07" db="EMBL/GenBank/DDBJ databases">
        <title>Genome sequence and genetic diversity analysis of an under-domesticated orphan crop, white fonio (Digitaria exilis).</title>
        <authorList>
            <person name="Bennetzen J.L."/>
            <person name="Chen S."/>
            <person name="Ma X."/>
            <person name="Wang X."/>
            <person name="Yssel A.E.J."/>
            <person name="Chaluvadi S.R."/>
            <person name="Johnson M."/>
            <person name="Gangashetty P."/>
            <person name="Hamidou F."/>
            <person name="Sanogo M.D."/>
            <person name="Zwaenepoel A."/>
            <person name="Wallace J."/>
            <person name="Van De Peer Y."/>
            <person name="Van Deynze A."/>
        </authorList>
    </citation>
    <scope>NUCLEOTIDE SEQUENCE</scope>
    <source>
        <tissue evidence="2">Leaves</tissue>
    </source>
</reference>
<comment type="caution">
    <text evidence="2">The sequence shown here is derived from an EMBL/GenBank/DDBJ whole genome shotgun (WGS) entry which is preliminary data.</text>
</comment>
<protein>
    <recommendedName>
        <fullName evidence="1">DUF1618 domain-containing protein</fullName>
    </recommendedName>
</protein>
<dbReference type="OrthoDB" id="686349at2759"/>
<dbReference type="PANTHER" id="PTHR33086:SF94">
    <property type="entry name" value="EXPRESSED PROTEIN"/>
    <property type="match status" value="1"/>
</dbReference>
<dbReference type="Proteomes" id="UP000636709">
    <property type="component" value="Unassembled WGS sequence"/>
</dbReference>
<evidence type="ECO:0000313" key="3">
    <source>
        <dbReference type="Proteomes" id="UP000636709"/>
    </source>
</evidence>
<sequence length="260" mass="29131">MTTYALSCWPWCCSHAVPRGTPCSCTRRATTAGFRGKSPPQRRRRVPVQHGRGLPDPWRSWLLWVDLKLGMLLCDLHSDGPCAARFVPLPEGCQLSSFPMSRGRPNVHCTVGFLNGSVRLVYMDGYVDLDECPRDQVTISTWSYKGDLNDATQLRVGDLWDDVSFRAIPGLPNRPPMCPILSHSDPNVVYFFTSDIGYVDGHTATRGEHVLCLNMQSKTIQSWRKCPPGRSFILIPSLIAIELPVDPRFSDLDDQVTSQL</sequence>
<evidence type="ECO:0000313" key="2">
    <source>
        <dbReference type="EMBL" id="KAF8720996.1"/>
    </source>
</evidence>
<accession>A0A835CCS6</accession>
<evidence type="ECO:0000259" key="1">
    <source>
        <dbReference type="Pfam" id="PF07762"/>
    </source>
</evidence>
<feature type="domain" description="DUF1618" evidence="1">
    <location>
        <begin position="64"/>
        <end position="190"/>
    </location>
</feature>
<proteinExistence type="predicted"/>
<dbReference type="AlphaFoldDB" id="A0A835CCS6"/>
<dbReference type="InterPro" id="IPR011676">
    <property type="entry name" value="DUF1618"/>
</dbReference>
<dbReference type="EMBL" id="JACEFO010001687">
    <property type="protein sequence ID" value="KAF8720996.1"/>
    <property type="molecule type" value="Genomic_DNA"/>
</dbReference>
<gene>
    <name evidence="2" type="ORF">HU200_023407</name>
</gene>